<keyword evidence="3" id="KW-1185">Reference proteome</keyword>
<reference evidence="3" key="1">
    <citation type="journal article" date="2019" name="Int. J. Syst. Evol. Microbiol.">
        <title>The Global Catalogue of Microorganisms (GCM) 10K type strain sequencing project: providing services to taxonomists for standard genome sequencing and annotation.</title>
        <authorList>
            <consortium name="The Broad Institute Genomics Platform"/>
            <consortium name="The Broad Institute Genome Sequencing Center for Infectious Disease"/>
            <person name="Wu L."/>
            <person name="Ma J."/>
        </authorList>
    </citation>
    <scope>NUCLEOTIDE SEQUENCE [LARGE SCALE GENOMIC DNA]</scope>
    <source>
        <strain evidence="3">KCTC 52924</strain>
    </source>
</reference>
<evidence type="ECO:0000256" key="1">
    <source>
        <dbReference type="SAM" id="MobiDB-lite"/>
    </source>
</evidence>
<accession>A0ABW5VK71</accession>
<name>A0ABW5VK71_9FLAO</name>
<dbReference type="RefSeq" id="WP_251809291.1">
    <property type="nucleotide sequence ID" value="NZ_CP166679.1"/>
</dbReference>
<gene>
    <name evidence="2" type="ORF">ACFS1K_17585</name>
</gene>
<proteinExistence type="predicted"/>
<feature type="region of interest" description="Disordered" evidence="1">
    <location>
        <begin position="24"/>
        <end position="60"/>
    </location>
</feature>
<dbReference type="EMBL" id="JBHUOK010000033">
    <property type="protein sequence ID" value="MFD2791584.1"/>
    <property type="molecule type" value="Genomic_DNA"/>
</dbReference>
<sequence length="60" mass="6995">MQKNISFENISIKRVHFIQLFNLSGPNHQKTNRSHFNDGPVKPNYSGTIRKEPIPQHPKK</sequence>
<organism evidence="2 3">
    <name type="scientific">Arenibacter antarcticus</name>
    <dbReference type="NCBI Taxonomy" id="2040469"/>
    <lineage>
        <taxon>Bacteria</taxon>
        <taxon>Pseudomonadati</taxon>
        <taxon>Bacteroidota</taxon>
        <taxon>Flavobacteriia</taxon>
        <taxon>Flavobacteriales</taxon>
        <taxon>Flavobacteriaceae</taxon>
        <taxon>Arenibacter</taxon>
    </lineage>
</organism>
<evidence type="ECO:0000313" key="2">
    <source>
        <dbReference type="EMBL" id="MFD2791584.1"/>
    </source>
</evidence>
<protein>
    <submittedName>
        <fullName evidence="2">Uncharacterized protein</fullName>
    </submittedName>
</protein>
<evidence type="ECO:0000313" key="3">
    <source>
        <dbReference type="Proteomes" id="UP001597532"/>
    </source>
</evidence>
<comment type="caution">
    <text evidence="2">The sequence shown here is derived from an EMBL/GenBank/DDBJ whole genome shotgun (WGS) entry which is preliminary data.</text>
</comment>
<dbReference type="Proteomes" id="UP001597532">
    <property type="component" value="Unassembled WGS sequence"/>
</dbReference>